<feature type="compositionally biased region" description="Acidic residues" evidence="1">
    <location>
        <begin position="18"/>
        <end position="30"/>
    </location>
</feature>
<dbReference type="InterPro" id="IPR050167">
    <property type="entry name" value="Ser_Thr_protein_kinase"/>
</dbReference>
<evidence type="ECO:0000259" key="2">
    <source>
        <dbReference type="PROSITE" id="PS50011"/>
    </source>
</evidence>
<dbReference type="InterPro" id="IPR000719">
    <property type="entry name" value="Prot_kinase_dom"/>
</dbReference>
<evidence type="ECO:0000313" key="3">
    <source>
        <dbReference type="EMBL" id="KAK8839544.1"/>
    </source>
</evidence>
<accession>A0ABR2H021</accession>
<protein>
    <recommendedName>
        <fullName evidence="2">Protein kinase domain-containing protein</fullName>
    </recommendedName>
</protein>
<dbReference type="Pfam" id="PF00069">
    <property type="entry name" value="Pkinase"/>
    <property type="match status" value="1"/>
</dbReference>
<dbReference type="SMART" id="SM00220">
    <property type="entry name" value="S_TKc"/>
    <property type="match status" value="1"/>
</dbReference>
<name>A0ABR2H021_9EUKA</name>
<dbReference type="Gene3D" id="1.10.510.10">
    <property type="entry name" value="Transferase(Phosphotransferase) domain 1"/>
    <property type="match status" value="1"/>
</dbReference>
<sequence length="264" mass="30530">MIVNEQNTNKPKSKSELTEEEEQYNEEEENPIFDEEMAQQLYKEYELLHLLSHPNIIKAYGFYFGDKKHSPAILLEYCACNLHDAITKLDSVYRVGVIYEICSAMKYLHENNVIHRDLKMANILINIEKHVKICDFGISKVINLTTLTSLTHNVGTIAFMAPELFNQDQKYDEKVDVYSFGVVMYFTITGEMPPFLGTGRYLKVKLSDSINKLSQSIIKKCWSKIPQERPSFNDILKKINDHNFMLIDGIEKEIPKLMGHLGLK</sequence>
<dbReference type="PROSITE" id="PS50011">
    <property type="entry name" value="PROTEIN_KINASE_DOM"/>
    <property type="match status" value="1"/>
</dbReference>
<dbReference type="PANTHER" id="PTHR23257">
    <property type="entry name" value="SERINE-THREONINE PROTEIN KINASE"/>
    <property type="match status" value="1"/>
</dbReference>
<evidence type="ECO:0000256" key="1">
    <source>
        <dbReference type="SAM" id="MobiDB-lite"/>
    </source>
</evidence>
<dbReference type="PROSITE" id="PS00108">
    <property type="entry name" value="PROTEIN_KINASE_ST"/>
    <property type="match status" value="1"/>
</dbReference>
<evidence type="ECO:0000313" key="4">
    <source>
        <dbReference type="Proteomes" id="UP001470230"/>
    </source>
</evidence>
<proteinExistence type="predicted"/>
<feature type="domain" description="Protein kinase" evidence="2">
    <location>
        <begin position="1"/>
        <end position="245"/>
    </location>
</feature>
<keyword evidence="4" id="KW-1185">Reference proteome</keyword>
<dbReference type="SUPFAM" id="SSF56112">
    <property type="entry name" value="Protein kinase-like (PK-like)"/>
    <property type="match status" value="1"/>
</dbReference>
<dbReference type="InterPro" id="IPR011009">
    <property type="entry name" value="Kinase-like_dom_sf"/>
</dbReference>
<dbReference type="EMBL" id="JAPFFF010000051">
    <property type="protein sequence ID" value="KAK8839544.1"/>
    <property type="molecule type" value="Genomic_DNA"/>
</dbReference>
<dbReference type="Proteomes" id="UP001470230">
    <property type="component" value="Unassembled WGS sequence"/>
</dbReference>
<reference evidence="3 4" key="1">
    <citation type="submission" date="2024-04" db="EMBL/GenBank/DDBJ databases">
        <title>Tritrichomonas musculus Genome.</title>
        <authorList>
            <person name="Alves-Ferreira E."/>
            <person name="Grigg M."/>
            <person name="Lorenzi H."/>
            <person name="Galac M."/>
        </authorList>
    </citation>
    <scope>NUCLEOTIDE SEQUENCE [LARGE SCALE GENOMIC DNA]</scope>
    <source>
        <strain evidence="3 4">EAF2021</strain>
    </source>
</reference>
<feature type="region of interest" description="Disordered" evidence="1">
    <location>
        <begin position="1"/>
        <end position="30"/>
    </location>
</feature>
<dbReference type="InterPro" id="IPR008271">
    <property type="entry name" value="Ser/Thr_kinase_AS"/>
</dbReference>
<feature type="compositionally biased region" description="Polar residues" evidence="1">
    <location>
        <begin position="1"/>
        <end position="10"/>
    </location>
</feature>
<gene>
    <name evidence="3" type="ORF">M9Y10_031903</name>
</gene>
<comment type="caution">
    <text evidence="3">The sequence shown here is derived from an EMBL/GenBank/DDBJ whole genome shotgun (WGS) entry which is preliminary data.</text>
</comment>
<organism evidence="3 4">
    <name type="scientific">Tritrichomonas musculus</name>
    <dbReference type="NCBI Taxonomy" id="1915356"/>
    <lineage>
        <taxon>Eukaryota</taxon>
        <taxon>Metamonada</taxon>
        <taxon>Parabasalia</taxon>
        <taxon>Tritrichomonadida</taxon>
        <taxon>Tritrichomonadidae</taxon>
        <taxon>Tritrichomonas</taxon>
    </lineage>
</organism>